<evidence type="ECO:0000313" key="2">
    <source>
        <dbReference type="EMBL" id="UXD22178.1"/>
    </source>
</evidence>
<gene>
    <name evidence="2" type="ORF">IPA_02365</name>
</gene>
<accession>A0A977KAQ2</accession>
<dbReference type="AlphaFoldDB" id="A0A977KAQ2"/>
<keyword evidence="3" id="KW-1185">Reference proteome</keyword>
<dbReference type="Proteomes" id="UP001063698">
    <property type="component" value="Chromosome"/>
</dbReference>
<proteinExistence type="predicted"/>
<dbReference type="EMBL" id="CP006868">
    <property type="protein sequence ID" value="UXD22178.1"/>
    <property type="molecule type" value="Genomic_DNA"/>
</dbReference>
<name>A0A977KAQ2_9CREN</name>
<sequence length="162" mass="17830">MDGGIMRRGLTTIEIGVLLMLTVTLAAILGSALLTPRKITTQEPILTIYEARLLDVNPGSYYLNMTANMYAAKIIDDPKAIVFGNTTDPYVIVMVVDVLSPGNVKGYKIVDIERDEVVRVVSAERYLPQGRHVIYVFLPTIYTNVKVELLGAKVACVNCVIK</sequence>
<dbReference type="InterPro" id="IPR012902">
    <property type="entry name" value="N_methyl_site"/>
</dbReference>
<keyword evidence="1" id="KW-0812">Transmembrane</keyword>
<dbReference type="KEGG" id="ipc:IPA_02365"/>
<feature type="transmembrane region" description="Helical" evidence="1">
    <location>
        <begin position="12"/>
        <end position="34"/>
    </location>
</feature>
<organism evidence="2 3">
    <name type="scientific">Ignicoccus pacificus DSM 13166</name>
    <dbReference type="NCBI Taxonomy" id="940294"/>
    <lineage>
        <taxon>Archaea</taxon>
        <taxon>Thermoproteota</taxon>
        <taxon>Thermoprotei</taxon>
        <taxon>Desulfurococcales</taxon>
        <taxon>Desulfurococcaceae</taxon>
        <taxon>Ignicoccus</taxon>
    </lineage>
</organism>
<evidence type="ECO:0000313" key="3">
    <source>
        <dbReference type="Proteomes" id="UP001063698"/>
    </source>
</evidence>
<dbReference type="PROSITE" id="PS00409">
    <property type="entry name" value="PROKAR_NTER_METHYL"/>
    <property type="match status" value="1"/>
</dbReference>
<keyword evidence="1" id="KW-1133">Transmembrane helix</keyword>
<keyword evidence="1" id="KW-0472">Membrane</keyword>
<reference evidence="2" key="1">
    <citation type="submission" date="2013-11" db="EMBL/GenBank/DDBJ databases">
        <title>Comparative genomics of Ignicoccus.</title>
        <authorList>
            <person name="Podar M."/>
        </authorList>
    </citation>
    <scope>NUCLEOTIDE SEQUENCE</scope>
    <source>
        <strain evidence="2">DSM 13166</strain>
    </source>
</reference>
<protein>
    <submittedName>
        <fullName evidence="2">Uncharacterized protein</fullName>
    </submittedName>
</protein>
<evidence type="ECO:0000256" key="1">
    <source>
        <dbReference type="SAM" id="Phobius"/>
    </source>
</evidence>